<dbReference type="GO" id="GO:1901605">
    <property type="term" value="P:alpha-amino acid metabolic process"/>
    <property type="evidence" value="ECO:0007669"/>
    <property type="project" value="TreeGrafter"/>
</dbReference>
<dbReference type="PANTHER" id="PTHR42790:SF4">
    <property type="entry name" value="VALINE--PYRUVATE AMINOTRANSFERASE"/>
    <property type="match status" value="1"/>
</dbReference>
<dbReference type="FunFam" id="3.40.640.10:FF:000045">
    <property type="entry name" value="Valine--pyruvate aminotransferase"/>
    <property type="match status" value="1"/>
</dbReference>
<evidence type="ECO:0000256" key="2">
    <source>
        <dbReference type="ARBA" id="ARBA00022576"/>
    </source>
</evidence>
<evidence type="ECO:0000313" key="8">
    <source>
        <dbReference type="Proteomes" id="UP000250186"/>
    </source>
</evidence>
<evidence type="ECO:0000256" key="3">
    <source>
        <dbReference type="ARBA" id="ARBA00022679"/>
    </source>
</evidence>
<keyword evidence="3 7" id="KW-0808">Transferase</keyword>
<reference evidence="7 9" key="2">
    <citation type="submission" date="2018-10" db="EMBL/GenBank/DDBJ databases">
        <title>New species genome.</title>
        <authorList>
            <person name="Li Y."/>
        </authorList>
    </citation>
    <scope>NUCLEOTIDE SEQUENCE [LARGE SCALE GENOMIC DNA]</scope>
    <source>
        <strain evidence="7 9">L6_4B</strain>
    </source>
</reference>
<evidence type="ECO:0000256" key="1">
    <source>
        <dbReference type="ARBA" id="ARBA00001933"/>
    </source>
</evidence>
<name>A0A3N0UPD4_9GAMM</name>
<evidence type="ECO:0000259" key="5">
    <source>
        <dbReference type="Pfam" id="PF00155"/>
    </source>
</evidence>
<organism evidence="7 9">
    <name type="scientific">Lonsdalea populi</name>
    <dbReference type="NCBI Taxonomy" id="1172565"/>
    <lineage>
        <taxon>Bacteria</taxon>
        <taxon>Pseudomonadati</taxon>
        <taxon>Pseudomonadota</taxon>
        <taxon>Gammaproteobacteria</taxon>
        <taxon>Enterobacterales</taxon>
        <taxon>Pectobacteriaceae</taxon>
        <taxon>Lonsdalea</taxon>
    </lineage>
</organism>
<evidence type="ECO:0000313" key="9">
    <source>
        <dbReference type="Proteomes" id="UP000274511"/>
    </source>
</evidence>
<dbReference type="Proteomes" id="UP000274511">
    <property type="component" value="Unassembled WGS sequence"/>
</dbReference>
<dbReference type="InterPro" id="IPR015424">
    <property type="entry name" value="PyrdxlP-dep_Trfase"/>
</dbReference>
<evidence type="ECO:0000313" key="7">
    <source>
        <dbReference type="EMBL" id="ROH82024.1"/>
    </source>
</evidence>
<dbReference type="Proteomes" id="UP000250186">
    <property type="component" value="Unassembled WGS sequence"/>
</dbReference>
<keyword evidence="7" id="KW-0670">Pyruvate</keyword>
<dbReference type="RefSeq" id="WP_085687597.1">
    <property type="nucleotide sequence ID" value="NZ_CP065534.1"/>
</dbReference>
<keyword evidence="2 7" id="KW-0032">Aminotransferase</keyword>
<dbReference type="GO" id="GO:0030170">
    <property type="term" value="F:pyridoxal phosphate binding"/>
    <property type="evidence" value="ECO:0007669"/>
    <property type="project" value="InterPro"/>
</dbReference>
<gene>
    <name evidence="6" type="primary">avtA</name>
    <name evidence="6" type="ORF">AU492_01520</name>
    <name evidence="7" type="ORF">EC392_06580</name>
</gene>
<dbReference type="GO" id="GO:0009042">
    <property type="term" value="F:valine-pyruvate transaminase activity"/>
    <property type="evidence" value="ECO:0007669"/>
    <property type="project" value="UniProtKB-EC"/>
</dbReference>
<evidence type="ECO:0000313" key="6">
    <source>
        <dbReference type="EMBL" id="RAT37926.1"/>
    </source>
</evidence>
<dbReference type="EC" id="2.6.1.66" evidence="7"/>
<dbReference type="OrthoDB" id="5889947at2"/>
<dbReference type="SUPFAM" id="SSF53383">
    <property type="entry name" value="PLP-dependent transferases"/>
    <property type="match status" value="1"/>
</dbReference>
<comment type="cofactor">
    <cofactor evidence="1">
        <name>pyridoxal 5'-phosphate</name>
        <dbReference type="ChEBI" id="CHEBI:597326"/>
    </cofactor>
</comment>
<keyword evidence="8" id="KW-1185">Reference proteome</keyword>
<dbReference type="STRING" id="1172565.AU508_05280"/>
<dbReference type="NCBIfam" id="NF006966">
    <property type="entry name" value="PRK09440.1-4"/>
    <property type="match status" value="1"/>
</dbReference>
<protein>
    <submittedName>
        <fullName evidence="7">Valine--pyruvate transaminase</fullName>
        <ecNumber evidence="7">2.6.1.66</ecNumber>
    </submittedName>
</protein>
<dbReference type="CDD" id="cd00609">
    <property type="entry name" value="AAT_like"/>
    <property type="match status" value="1"/>
</dbReference>
<dbReference type="NCBIfam" id="NF006967">
    <property type="entry name" value="PRK09440.1-5"/>
    <property type="match status" value="1"/>
</dbReference>
<dbReference type="Gene3D" id="3.40.640.10">
    <property type="entry name" value="Type I PLP-dependent aspartate aminotransferase-like (Major domain)"/>
    <property type="match status" value="1"/>
</dbReference>
<comment type="caution">
    <text evidence="7">The sequence shown here is derived from an EMBL/GenBank/DDBJ whole genome shotgun (WGS) entry which is preliminary data.</text>
</comment>
<dbReference type="InterPro" id="IPR015421">
    <property type="entry name" value="PyrdxlP-dep_Trfase_major"/>
</dbReference>
<dbReference type="InterPro" id="IPR050859">
    <property type="entry name" value="Class-I_PLP-dep_aminotransf"/>
</dbReference>
<keyword evidence="4" id="KW-0663">Pyridoxal phosphate</keyword>
<dbReference type="AlphaFoldDB" id="A0A3N0UPD4"/>
<dbReference type="GO" id="GO:0005829">
    <property type="term" value="C:cytosol"/>
    <property type="evidence" value="ECO:0007669"/>
    <property type="project" value="TreeGrafter"/>
</dbReference>
<sequence>MNFSVFGNKFTHRSGITQLMDDLNNGLRTPGTIMLGGGNPAHIPVIDDYFKSLCGDLLEQGKLTDALCNYDGPQGKDTLLNALADLLRETLGWEIGPQNIVLTNGSQSAFFHLFNLFGGRKSDGSRSKVMFPLAPEYIGYADSGLDEDMFVSVRPQIELLPEGQFKYHVDFEQLHITDDIGAICVSRPTNPTGNVLTDDELRQLDAMARQHEIPLIIDNAYGVPFPGIIFSDATPLWNQNIILCMSLSKLGLPGSRCGIVIAAEEVIDAMSNMNGIINLAPGSIGPAIAHEMIRRGDLLRLSNDVVRPFYQQRVQHAIEIIRRYLPEERCLIHKPEGAIFLWLWFKDLPITTESLYQRLKQRGVLMVPGHYFFPGLTQEWPHAYQCLRMNYVPEPEKIEQGIAILAEEVERAMQETVG</sequence>
<dbReference type="PANTHER" id="PTHR42790">
    <property type="entry name" value="AMINOTRANSFERASE"/>
    <property type="match status" value="1"/>
</dbReference>
<reference evidence="6 8" key="1">
    <citation type="submission" date="2016-02" db="EMBL/GenBank/DDBJ databases">
        <title>Species-wide whole genome sequencing reveals diversity, host range in Lonsdalea quercina.</title>
        <authorList>
            <person name="Li Y."/>
        </authorList>
    </citation>
    <scope>NUCLEOTIDE SEQUENCE [LARGE SCALE GENOMIC DNA]</scope>
    <source>
        <strain evidence="6 8">CFCC 12721</strain>
    </source>
</reference>
<dbReference type="EMBL" id="RJUJ01000005">
    <property type="protein sequence ID" value="ROH82024.1"/>
    <property type="molecule type" value="Genomic_DNA"/>
</dbReference>
<dbReference type="Pfam" id="PF00155">
    <property type="entry name" value="Aminotran_1_2"/>
    <property type="match status" value="1"/>
</dbReference>
<dbReference type="InterPro" id="IPR004839">
    <property type="entry name" value="Aminotransferase_I/II_large"/>
</dbReference>
<evidence type="ECO:0000256" key="4">
    <source>
        <dbReference type="ARBA" id="ARBA00022898"/>
    </source>
</evidence>
<dbReference type="NCBIfam" id="NF006964">
    <property type="entry name" value="PRK09440.1-2"/>
    <property type="match status" value="1"/>
</dbReference>
<proteinExistence type="predicted"/>
<accession>A0A3N0UPD4</accession>
<dbReference type="EMBL" id="LUSW01000002">
    <property type="protein sequence ID" value="RAT37926.1"/>
    <property type="molecule type" value="Genomic_DNA"/>
</dbReference>
<dbReference type="GeneID" id="61120477"/>
<feature type="domain" description="Aminotransferase class I/classII large" evidence="5">
    <location>
        <begin position="67"/>
        <end position="401"/>
    </location>
</feature>